<dbReference type="InterPro" id="IPR012337">
    <property type="entry name" value="RNaseH-like_sf"/>
</dbReference>
<dbReference type="VEuPathDB" id="FungiDB:FUN_017882"/>
<dbReference type="Proteomes" id="UP000233469">
    <property type="component" value="Unassembled WGS sequence"/>
</dbReference>
<reference evidence="1 2" key="2">
    <citation type="submission" date="2017-10" db="EMBL/GenBank/DDBJ databases">
        <title>Extensive intraspecific genome diversity in a model arbuscular mycorrhizal fungus.</title>
        <authorList>
            <person name="Chen E.C.H."/>
            <person name="Morin E."/>
            <person name="Baudet D."/>
            <person name="Noel J."/>
            <person name="Ndikumana S."/>
            <person name="Charron P."/>
            <person name="St-Onge C."/>
            <person name="Giorgi J."/>
            <person name="Grigoriev I.V."/>
            <person name="Roux C."/>
            <person name="Martin F.M."/>
            <person name="Corradi N."/>
        </authorList>
    </citation>
    <scope>NUCLEOTIDE SEQUENCE [LARGE SCALE GENOMIC DNA]</scope>
    <source>
        <strain evidence="1 2">C2</strain>
    </source>
</reference>
<accession>A0A2N1MJH1</accession>
<dbReference type="VEuPathDB" id="FungiDB:RhiirA1_399412"/>
<dbReference type="EMBL" id="LLXL01002109">
    <property type="protein sequence ID" value="PKK61779.1"/>
    <property type="molecule type" value="Genomic_DNA"/>
</dbReference>
<dbReference type="AlphaFoldDB" id="A0A2N1MJH1"/>
<comment type="caution">
    <text evidence="1">The sequence shown here is derived from an EMBL/GenBank/DDBJ whole genome shotgun (WGS) entry which is preliminary data.</text>
</comment>
<dbReference type="VEuPathDB" id="FungiDB:RhiirFUN_019301"/>
<organism evidence="1 2">
    <name type="scientific">Rhizophagus irregularis</name>
    <dbReference type="NCBI Taxonomy" id="588596"/>
    <lineage>
        <taxon>Eukaryota</taxon>
        <taxon>Fungi</taxon>
        <taxon>Fungi incertae sedis</taxon>
        <taxon>Mucoromycota</taxon>
        <taxon>Glomeromycotina</taxon>
        <taxon>Glomeromycetes</taxon>
        <taxon>Glomerales</taxon>
        <taxon>Glomeraceae</taxon>
        <taxon>Rhizophagus</taxon>
    </lineage>
</organism>
<gene>
    <name evidence="1" type="ORF">RhiirC2_791287</name>
</gene>
<evidence type="ECO:0000313" key="1">
    <source>
        <dbReference type="EMBL" id="PKK61779.1"/>
    </source>
</evidence>
<name>A0A2N1MJH1_9GLOM</name>
<dbReference type="VEuPathDB" id="FungiDB:FUN_017883"/>
<protein>
    <submittedName>
        <fullName evidence="1">Uncharacterized protein</fullName>
    </submittedName>
</protein>
<dbReference type="SUPFAM" id="SSF53098">
    <property type="entry name" value="Ribonuclease H-like"/>
    <property type="match status" value="1"/>
</dbReference>
<dbReference type="VEuPathDB" id="FungiDB:RhiirFUN_019302"/>
<proteinExistence type="predicted"/>
<evidence type="ECO:0000313" key="2">
    <source>
        <dbReference type="Proteomes" id="UP000233469"/>
    </source>
</evidence>
<sequence length="328" mass="38387">MEGLKQCKAFYRHVKSLQTFFHLPKQAERLYAVQQNSQTNSSENEYVNPLEVLTDVKTRWNLIFIAWKRVLKLHNYMRNIFTNLLSKSDQVSQREEEKLERLCLNLDEKIFLQQMIVTLEPFETITHKFSGAKYPILSLYLVGYPLFLMHASIQRSMLSIKLISNDEENSDIASNDKYIPSGRTRQYWQRVGISVSHPVKPNLDNINTVKYLQPVNIEGLLQKIRAAIFLSLDELWLMPFNIMLIATFLNPRFKNFDWCNGNGKDEAKNLVQELYNNAKKYILSRNSINSIISSSDDDDNIFKALKGKERNVKDNNKVMFYLKQKKSD</sequence>
<reference evidence="1 2" key="1">
    <citation type="submission" date="2016-04" db="EMBL/GenBank/DDBJ databases">
        <title>Genome analyses suggest a sexual origin of heterokaryosis in a supposedly ancient asexual fungus.</title>
        <authorList>
            <person name="Ropars J."/>
            <person name="Sedzielewska K."/>
            <person name="Noel J."/>
            <person name="Charron P."/>
            <person name="Farinelli L."/>
            <person name="Marton T."/>
            <person name="Kruger M."/>
            <person name="Pelin A."/>
            <person name="Brachmann A."/>
            <person name="Corradi N."/>
        </authorList>
    </citation>
    <scope>NUCLEOTIDE SEQUENCE [LARGE SCALE GENOMIC DNA]</scope>
    <source>
        <strain evidence="1 2">C2</strain>
    </source>
</reference>